<feature type="region of interest" description="Disordered" evidence="1">
    <location>
        <begin position="1"/>
        <end position="136"/>
    </location>
</feature>
<dbReference type="AlphaFoldDB" id="A0A0E9NH38"/>
<dbReference type="Proteomes" id="UP000033140">
    <property type="component" value="Unassembled WGS sequence"/>
</dbReference>
<keyword evidence="3" id="KW-1185">Reference proteome</keyword>
<dbReference type="RefSeq" id="XP_019024659.1">
    <property type="nucleotide sequence ID" value="XM_019165979.1"/>
</dbReference>
<proteinExistence type="predicted"/>
<evidence type="ECO:0000256" key="1">
    <source>
        <dbReference type="SAM" id="MobiDB-lite"/>
    </source>
</evidence>
<feature type="compositionally biased region" description="Polar residues" evidence="1">
    <location>
        <begin position="118"/>
        <end position="136"/>
    </location>
</feature>
<gene>
    <name evidence="2" type="ORF">G7K_2895-t1</name>
</gene>
<name>A0A0E9NH38_SAICN</name>
<comment type="caution">
    <text evidence="2">The sequence shown here is derived from an EMBL/GenBank/DDBJ whole genome shotgun (WGS) entry which is preliminary data.</text>
</comment>
<sequence>MGNKNDENSKRIDTDTMPKTAVAREMSIERHSSMSPITGNPWRLAAPPTSSSSPRPSIRRTGSTPTSRPQSSSSQAAQTAGSAARPITYKFITAPTQPPPTPPSSATSLTGFDLPSHGHSTSFTSRTPTAGTTEPNPLTEQQALLSLLKPTRQSLNLVADVSTQLGIPLPYILHRLEIQGPGLYEARGESCTHFVALPQGGGEVGGVLVPLHDLYLATAIPSFSAHLRPVGTYPVSTTFASLPTPATRPVLALDGFPPSWREQFEVLLRWAYHKDPEGLYGELRGREEGWMREFVMCAGWCGAGVDGRLEGVVRYVMKWE</sequence>
<reference evidence="2 3" key="2">
    <citation type="journal article" date="2014" name="J. Gen. Appl. Microbiol.">
        <title>The early diverging ascomycetous budding yeast Saitoella complicata has three histone deacetylases belonging to the Clr6, Hos2, and Rpd3 lineages.</title>
        <authorList>
            <person name="Nishida H."/>
            <person name="Matsumoto T."/>
            <person name="Kondo S."/>
            <person name="Hamamoto M."/>
            <person name="Yoshikawa H."/>
        </authorList>
    </citation>
    <scope>NUCLEOTIDE SEQUENCE [LARGE SCALE GENOMIC DNA]</scope>
    <source>
        <strain evidence="2 3">NRRL Y-17804</strain>
    </source>
</reference>
<feature type="compositionally biased region" description="Basic and acidic residues" evidence="1">
    <location>
        <begin position="1"/>
        <end position="16"/>
    </location>
</feature>
<reference evidence="2 3" key="1">
    <citation type="journal article" date="2011" name="J. Gen. Appl. Microbiol.">
        <title>Draft genome sequencing of the enigmatic yeast Saitoella complicata.</title>
        <authorList>
            <person name="Nishida H."/>
            <person name="Hamamoto M."/>
            <person name="Sugiyama J."/>
        </authorList>
    </citation>
    <scope>NUCLEOTIDE SEQUENCE [LARGE SCALE GENOMIC DNA]</scope>
    <source>
        <strain evidence="2 3">NRRL Y-17804</strain>
    </source>
</reference>
<feature type="compositionally biased region" description="Low complexity" evidence="1">
    <location>
        <begin position="45"/>
        <end position="86"/>
    </location>
</feature>
<organism evidence="2 3">
    <name type="scientific">Saitoella complicata (strain BCRC 22490 / CBS 7301 / JCM 7358 / NBRC 10748 / NRRL Y-17804)</name>
    <dbReference type="NCBI Taxonomy" id="698492"/>
    <lineage>
        <taxon>Eukaryota</taxon>
        <taxon>Fungi</taxon>
        <taxon>Dikarya</taxon>
        <taxon>Ascomycota</taxon>
        <taxon>Taphrinomycotina</taxon>
        <taxon>Taphrinomycotina incertae sedis</taxon>
        <taxon>Saitoella</taxon>
    </lineage>
</organism>
<accession>A0A0E9NH38</accession>
<protein>
    <submittedName>
        <fullName evidence="2">Uncharacterized protein</fullName>
    </submittedName>
</protein>
<reference evidence="2 3" key="3">
    <citation type="journal article" date="2015" name="Genome Announc.">
        <title>Draft Genome Sequence of the Archiascomycetous Yeast Saitoella complicata.</title>
        <authorList>
            <person name="Yamauchi K."/>
            <person name="Kondo S."/>
            <person name="Hamamoto M."/>
            <person name="Takahashi Y."/>
            <person name="Ogura Y."/>
            <person name="Hayashi T."/>
            <person name="Nishida H."/>
        </authorList>
    </citation>
    <scope>NUCLEOTIDE SEQUENCE [LARGE SCALE GENOMIC DNA]</scope>
    <source>
        <strain evidence="2 3">NRRL Y-17804</strain>
    </source>
</reference>
<evidence type="ECO:0000313" key="2">
    <source>
        <dbReference type="EMBL" id="GAO48725.1"/>
    </source>
</evidence>
<evidence type="ECO:0000313" key="3">
    <source>
        <dbReference type="Proteomes" id="UP000033140"/>
    </source>
</evidence>
<dbReference type="EMBL" id="BACD03000017">
    <property type="protein sequence ID" value="GAO48725.1"/>
    <property type="molecule type" value="Genomic_DNA"/>
</dbReference>